<keyword evidence="1" id="KW-1133">Transmembrane helix</keyword>
<feature type="transmembrane region" description="Helical" evidence="1">
    <location>
        <begin position="379"/>
        <end position="400"/>
    </location>
</feature>
<protein>
    <recommendedName>
        <fullName evidence="4">Mannosyltransferase PIG-V</fullName>
    </recommendedName>
</protein>
<gene>
    <name evidence="2" type="ORF">BKA23_2415</name>
</gene>
<feature type="transmembrane region" description="Helical" evidence="1">
    <location>
        <begin position="349"/>
        <end position="367"/>
    </location>
</feature>
<evidence type="ECO:0000313" key="2">
    <source>
        <dbReference type="EMBL" id="TWE10067.1"/>
    </source>
</evidence>
<feature type="transmembrane region" description="Helical" evidence="1">
    <location>
        <begin position="325"/>
        <end position="343"/>
    </location>
</feature>
<accession>A0A561E378</accession>
<proteinExistence type="predicted"/>
<feature type="transmembrane region" description="Helical" evidence="1">
    <location>
        <begin position="16"/>
        <end position="40"/>
    </location>
</feature>
<organism evidence="2 3">
    <name type="scientific">Rudaeicoccus suwonensis</name>
    <dbReference type="NCBI Taxonomy" id="657409"/>
    <lineage>
        <taxon>Bacteria</taxon>
        <taxon>Bacillati</taxon>
        <taxon>Actinomycetota</taxon>
        <taxon>Actinomycetes</taxon>
        <taxon>Micrococcales</taxon>
        <taxon>Dermacoccaceae</taxon>
        <taxon>Rudaeicoccus</taxon>
    </lineage>
</organism>
<feature type="transmembrane region" description="Helical" evidence="1">
    <location>
        <begin position="173"/>
        <end position="200"/>
    </location>
</feature>
<evidence type="ECO:0008006" key="4">
    <source>
        <dbReference type="Google" id="ProtNLM"/>
    </source>
</evidence>
<feature type="transmembrane region" description="Helical" evidence="1">
    <location>
        <begin position="139"/>
        <end position="161"/>
    </location>
</feature>
<feature type="transmembrane region" description="Helical" evidence="1">
    <location>
        <begin position="234"/>
        <end position="258"/>
    </location>
</feature>
<dbReference type="OrthoDB" id="151635at2"/>
<dbReference type="Proteomes" id="UP000318297">
    <property type="component" value="Unassembled WGS sequence"/>
</dbReference>
<evidence type="ECO:0000313" key="3">
    <source>
        <dbReference type="Proteomes" id="UP000318297"/>
    </source>
</evidence>
<feature type="transmembrane region" description="Helical" evidence="1">
    <location>
        <begin position="300"/>
        <end position="318"/>
    </location>
</feature>
<name>A0A561E378_9MICO</name>
<sequence>MREPLTAVPIAGRAKVIAIALGGYLLARVVSAVLICWIAAHSSARNLAKYRIDPYPHIDYWTIAGSWDGRWFHTIIEHGYPSVLPYHHGRVVPNSWAFLPVYPELTHALMYLTGGSFSVVGSLFALIVGIAAVPLMVLLFMPLIGARATWMTVILYAVWPASPVLQMTYSESLGMLLFLGILLALARFRWLTVAGLVLVLGLTRPLTVPLVPVAAAACWMRWKGRSGRAVERSEVASVVAMAVAFVVATGAWPAYVWWRTGVRSAYVDTEHAWTHGKDSRPFRGWIRGFEVHFGDLGGKVVLVACIVIFLVALFGPWSRRLGLQLRVWCLAYAVYIGAVGEVFTSQYRFMLFTFPLGVIAIGAGGARRLEERSRWRTDVVFGLMVLGFLALQVAWCWELLRVHKPWSPI</sequence>
<keyword evidence="1" id="KW-0812">Transmembrane</keyword>
<dbReference type="AlphaFoldDB" id="A0A561E378"/>
<reference evidence="2 3" key="1">
    <citation type="submission" date="2019-06" db="EMBL/GenBank/DDBJ databases">
        <title>Sequencing the genomes of 1000 actinobacteria strains.</title>
        <authorList>
            <person name="Klenk H.-P."/>
        </authorList>
    </citation>
    <scope>NUCLEOTIDE SEQUENCE [LARGE SCALE GENOMIC DNA]</scope>
    <source>
        <strain evidence="2 3">DSM 19560</strain>
    </source>
</reference>
<keyword evidence="1" id="KW-0472">Membrane</keyword>
<dbReference type="EMBL" id="VIVQ01000002">
    <property type="protein sequence ID" value="TWE10067.1"/>
    <property type="molecule type" value="Genomic_DNA"/>
</dbReference>
<feature type="transmembrane region" description="Helical" evidence="1">
    <location>
        <begin position="108"/>
        <end position="133"/>
    </location>
</feature>
<dbReference type="RefSeq" id="WP_145228794.1">
    <property type="nucleotide sequence ID" value="NZ_VIVQ01000002.1"/>
</dbReference>
<evidence type="ECO:0000256" key="1">
    <source>
        <dbReference type="SAM" id="Phobius"/>
    </source>
</evidence>
<comment type="caution">
    <text evidence="2">The sequence shown here is derived from an EMBL/GenBank/DDBJ whole genome shotgun (WGS) entry which is preliminary data.</text>
</comment>
<keyword evidence="3" id="KW-1185">Reference proteome</keyword>